<gene>
    <name evidence="1" type="ORF">GCM10010126_61790</name>
</gene>
<protein>
    <submittedName>
        <fullName evidence="1">Uncharacterized protein</fullName>
    </submittedName>
</protein>
<evidence type="ECO:0000313" key="1">
    <source>
        <dbReference type="EMBL" id="GGK94061.1"/>
    </source>
</evidence>
<reference evidence="1" key="2">
    <citation type="submission" date="2022-09" db="EMBL/GenBank/DDBJ databases">
        <authorList>
            <person name="Sun Q."/>
            <person name="Ohkuma M."/>
        </authorList>
    </citation>
    <scope>NUCLEOTIDE SEQUENCE</scope>
    <source>
        <strain evidence="1">JCM 3093</strain>
    </source>
</reference>
<organism evidence="1 2">
    <name type="scientific">Planomonospora parontospora</name>
    <dbReference type="NCBI Taxonomy" id="58119"/>
    <lineage>
        <taxon>Bacteria</taxon>
        <taxon>Bacillati</taxon>
        <taxon>Actinomycetota</taxon>
        <taxon>Actinomycetes</taxon>
        <taxon>Streptosporangiales</taxon>
        <taxon>Streptosporangiaceae</taxon>
        <taxon>Planomonospora</taxon>
    </lineage>
</organism>
<accession>A0AA37BN23</accession>
<sequence>MRALPARIAAELDRTADITGWSYRLLSAGHVRSAQAVVSAARGGIGDAGEVRLLLVVGADHLDPVTDADLIAQLAAAPPGTCLVCEIACRIRSRTWRRCLDWWRNR</sequence>
<comment type="caution">
    <text evidence="1">The sequence shown here is derived from an EMBL/GenBank/DDBJ whole genome shotgun (WGS) entry which is preliminary data.</text>
</comment>
<dbReference type="AlphaFoldDB" id="A0AA37BN23"/>
<dbReference type="Proteomes" id="UP000627984">
    <property type="component" value="Unassembled WGS sequence"/>
</dbReference>
<dbReference type="EMBL" id="BMQD01000029">
    <property type="protein sequence ID" value="GGK94061.1"/>
    <property type="molecule type" value="Genomic_DNA"/>
</dbReference>
<proteinExistence type="predicted"/>
<dbReference type="RefSeq" id="WP_191897942.1">
    <property type="nucleotide sequence ID" value="NZ_BMQD01000029.1"/>
</dbReference>
<name>A0AA37BN23_9ACTN</name>
<evidence type="ECO:0000313" key="2">
    <source>
        <dbReference type="Proteomes" id="UP000627984"/>
    </source>
</evidence>
<reference evidence="1" key="1">
    <citation type="journal article" date="2014" name="Int. J. Syst. Evol. Microbiol.">
        <title>Complete genome sequence of Corynebacterium casei LMG S-19264T (=DSM 44701T), isolated from a smear-ripened cheese.</title>
        <authorList>
            <consortium name="US DOE Joint Genome Institute (JGI-PGF)"/>
            <person name="Walter F."/>
            <person name="Albersmeier A."/>
            <person name="Kalinowski J."/>
            <person name="Ruckert C."/>
        </authorList>
    </citation>
    <scope>NUCLEOTIDE SEQUENCE</scope>
    <source>
        <strain evidence="1">JCM 3093</strain>
    </source>
</reference>